<dbReference type="FunFam" id="3.40.630.10:FF:000019">
    <property type="entry name" value="Aminoacylase 1"/>
    <property type="match status" value="1"/>
</dbReference>
<sequence>MARPTAAQLDATAVDNFREYLKIASVHPNIDYGDCEKFLKKCANSLELPITVYYMSGGSTCKNPIIVITWIGTDSSLPSICLNSHMDVVPVFPEYWTHDPFGAEMDDKGNIYARGSQDMKCVGIQYLEAIRRMKLNGQKLKRTIHITFVPEEEVGGINGMRDFVKTNDFKNLNIGFTLDEGVTSPTNNYYLFHGERSIWQIEVHCPGNAGHASLLLDNTPGEKLRVIIDKFMDFRAEQKAKLSNPNKQIGDVTSVNLTQIAGGVQNNVIPSSLFVVFDIRIDTNTDHKTFEDMLNKWCEEAGEGIYIKFIQKEKFVEVTKLDETNPFWLAMKKSCDKQNINLEIGIFPGGTDSRFIRDLGIPAIGFSPINNTKILLHDHDEYLNKDVFLRGIEIYMDIIASVASV</sequence>
<protein>
    <recommendedName>
        <fullName evidence="3">N-acyl-aliphatic-L-amino acid amidohydrolase</fullName>
        <ecNumber evidence="3">3.5.1.14</ecNumber>
    </recommendedName>
    <alternativeName>
        <fullName evidence="8">N-acyl-L-amino-acid amidohydrolase</fullName>
    </alternativeName>
</protein>
<comment type="similarity">
    <text evidence="2">Belongs to the peptidase M20A family.</text>
</comment>
<dbReference type="Gene3D" id="1.10.150.900">
    <property type="match status" value="1"/>
</dbReference>
<dbReference type="Pfam" id="PF07687">
    <property type="entry name" value="M20_dimer"/>
    <property type="match status" value="1"/>
</dbReference>
<evidence type="ECO:0000313" key="13">
    <source>
        <dbReference type="RefSeq" id="XP_011494772.1"/>
    </source>
</evidence>
<dbReference type="Gene3D" id="3.30.70.360">
    <property type="match status" value="1"/>
</dbReference>
<proteinExistence type="inferred from homology"/>
<gene>
    <name evidence="13" type="primary">LOC105359781</name>
</gene>
<dbReference type="InterPro" id="IPR010159">
    <property type="entry name" value="N-acyl_aa_amidohydrolase"/>
</dbReference>
<evidence type="ECO:0000256" key="7">
    <source>
        <dbReference type="ARBA" id="ARBA00022833"/>
    </source>
</evidence>
<dbReference type="PIRSF" id="PIRSF036696">
    <property type="entry name" value="ACY-1"/>
    <property type="match status" value="1"/>
</dbReference>
<keyword evidence="5 10" id="KW-0479">Metal-binding</keyword>
<dbReference type="Gene3D" id="3.40.630.10">
    <property type="entry name" value="Zn peptidases"/>
    <property type="match status" value="1"/>
</dbReference>
<dbReference type="KEGG" id="csol:105359781"/>
<organism evidence="12 13">
    <name type="scientific">Ceratosolen solmsi marchali</name>
    <dbReference type="NCBI Taxonomy" id="326594"/>
    <lineage>
        <taxon>Eukaryota</taxon>
        <taxon>Metazoa</taxon>
        <taxon>Ecdysozoa</taxon>
        <taxon>Arthropoda</taxon>
        <taxon>Hexapoda</taxon>
        <taxon>Insecta</taxon>
        <taxon>Pterygota</taxon>
        <taxon>Neoptera</taxon>
        <taxon>Endopterygota</taxon>
        <taxon>Hymenoptera</taxon>
        <taxon>Apocrita</taxon>
        <taxon>Proctotrupomorpha</taxon>
        <taxon>Chalcidoidea</taxon>
        <taxon>Agaonidae</taxon>
        <taxon>Agaoninae</taxon>
        <taxon>Ceratosolen</taxon>
    </lineage>
</organism>
<dbReference type="AlphaFoldDB" id="A0AAJ6VL74"/>
<evidence type="ECO:0000256" key="1">
    <source>
        <dbReference type="ARBA" id="ARBA00004496"/>
    </source>
</evidence>
<dbReference type="PANTHER" id="PTHR45892">
    <property type="entry name" value="AMINOACYLASE-1"/>
    <property type="match status" value="1"/>
</dbReference>
<evidence type="ECO:0000313" key="12">
    <source>
        <dbReference type="Proteomes" id="UP000695007"/>
    </source>
</evidence>
<dbReference type="NCBIfam" id="TIGR01880">
    <property type="entry name" value="Ac-peptdase-euk"/>
    <property type="match status" value="1"/>
</dbReference>
<dbReference type="GO" id="GO:0046872">
    <property type="term" value="F:metal ion binding"/>
    <property type="evidence" value="ECO:0007669"/>
    <property type="project" value="UniProtKB-KW"/>
</dbReference>
<evidence type="ECO:0000259" key="11">
    <source>
        <dbReference type="Pfam" id="PF07687"/>
    </source>
</evidence>
<evidence type="ECO:0000256" key="6">
    <source>
        <dbReference type="ARBA" id="ARBA00022801"/>
    </source>
</evidence>
<dbReference type="RefSeq" id="XP_011494772.1">
    <property type="nucleotide sequence ID" value="XM_011496470.1"/>
</dbReference>
<comment type="subcellular location">
    <subcellularLocation>
        <location evidence="1">Cytoplasm</location>
    </subcellularLocation>
</comment>
<dbReference type="EC" id="3.5.1.14" evidence="3"/>
<keyword evidence="4" id="KW-0963">Cytoplasm</keyword>
<dbReference type="FunFam" id="1.10.150.900:FF:000001">
    <property type="entry name" value="Aminoacylase-1, putative"/>
    <property type="match status" value="1"/>
</dbReference>
<dbReference type="InterPro" id="IPR036264">
    <property type="entry name" value="Bact_exopeptidase_dim_dom"/>
</dbReference>
<evidence type="ECO:0000256" key="9">
    <source>
        <dbReference type="PIRSR" id="PIRSR036696-1"/>
    </source>
</evidence>
<comment type="cofactor">
    <cofactor evidence="10">
        <name>Zn(2+)</name>
        <dbReference type="ChEBI" id="CHEBI:29105"/>
    </cofactor>
    <text evidence="10">Binds 2 Zn(2+) ions per subunit.</text>
</comment>
<dbReference type="GO" id="GO:0005737">
    <property type="term" value="C:cytoplasm"/>
    <property type="evidence" value="ECO:0007669"/>
    <property type="project" value="UniProtKB-SubCell"/>
</dbReference>
<feature type="active site" evidence="9">
    <location>
        <position position="87"/>
    </location>
</feature>
<evidence type="ECO:0000256" key="8">
    <source>
        <dbReference type="ARBA" id="ARBA00029656"/>
    </source>
</evidence>
<dbReference type="SUPFAM" id="SSF55031">
    <property type="entry name" value="Bacterial exopeptidase dimerisation domain"/>
    <property type="match status" value="1"/>
</dbReference>
<name>A0AAJ6VL74_9HYME</name>
<dbReference type="Proteomes" id="UP000695007">
    <property type="component" value="Unplaced"/>
</dbReference>
<feature type="binding site" evidence="10">
    <location>
        <position position="153"/>
    </location>
    <ligand>
        <name>Zn(2+)</name>
        <dbReference type="ChEBI" id="CHEBI:29105"/>
        <label>2</label>
    </ligand>
</feature>
<feature type="binding site" evidence="10">
    <location>
        <position position="85"/>
    </location>
    <ligand>
        <name>Zn(2+)</name>
        <dbReference type="ChEBI" id="CHEBI:29105"/>
        <label>1</label>
    </ligand>
</feature>
<dbReference type="SUPFAM" id="SSF53187">
    <property type="entry name" value="Zn-dependent exopeptidases"/>
    <property type="match status" value="1"/>
</dbReference>
<dbReference type="Pfam" id="PF01546">
    <property type="entry name" value="Peptidase_M20"/>
    <property type="match status" value="1"/>
</dbReference>
<evidence type="ECO:0000256" key="3">
    <source>
        <dbReference type="ARBA" id="ARBA00011913"/>
    </source>
</evidence>
<feature type="active site" description="Proton acceptor" evidence="9">
    <location>
        <position position="152"/>
    </location>
</feature>
<evidence type="ECO:0000256" key="4">
    <source>
        <dbReference type="ARBA" id="ARBA00022490"/>
    </source>
</evidence>
<accession>A0AAJ6VL74</accession>
<keyword evidence="7 10" id="KW-0862">Zinc</keyword>
<dbReference type="FunFam" id="3.30.70.360:FF:000005">
    <property type="entry name" value="Putative Aminoacylase-1"/>
    <property type="match status" value="1"/>
</dbReference>
<dbReference type="GO" id="GO:0006520">
    <property type="term" value="P:amino acid metabolic process"/>
    <property type="evidence" value="ECO:0007669"/>
    <property type="project" value="InterPro"/>
</dbReference>
<dbReference type="GeneID" id="105359781"/>
<dbReference type="PANTHER" id="PTHR45892:SF1">
    <property type="entry name" value="AMINOACYLASE-1"/>
    <property type="match status" value="1"/>
</dbReference>
<feature type="binding site" evidence="10">
    <location>
        <position position="377"/>
    </location>
    <ligand>
        <name>Zn(2+)</name>
        <dbReference type="ChEBI" id="CHEBI:29105"/>
        <label>2</label>
    </ligand>
</feature>
<evidence type="ECO:0000256" key="2">
    <source>
        <dbReference type="ARBA" id="ARBA00006247"/>
    </source>
</evidence>
<reference evidence="13" key="1">
    <citation type="submission" date="2025-08" db="UniProtKB">
        <authorList>
            <consortium name="RefSeq"/>
        </authorList>
    </citation>
    <scope>IDENTIFICATION</scope>
</reference>
<dbReference type="CDD" id="cd05646">
    <property type="entry name" value="M20_AcylaseI_like"/>
    <property type="match status" value="1"/>
</dbReference>
<feature type="domain" description="Peptidase M20 dimerisation" evidence="11">
    <location>
        <begin position="194"/>
        <end position="302"/>
    </location>
</feature>
<evidence type="ECO:0000256" key="10">
    <source>
        <dbReference type="PIRSR" id="PIRSR036696-2"/>
    </source>
</evidence>
<dbReference type="InterPro" id="IPR002933">
    <property type="entry name" value="Peptidase_M20"/>
</dbReference>
<dbReference type="InterPro" id="IPR011650">
    <property type="entry name" value="Peptidase_M20_dimer"/>
</dbReference>
<keyword evidence="6" id="KW-0378">Hydrolase</keyword>
<dbReference type="InterPro" id="IPR052083">
    <property type="entry name" value="Aminoacylase-1_M20A"/>
</dbReference>
<feature type="binding site" evidence="10">
    <location>
        <position position="118"/>
    </location>
    <ligand>
        <name>Zn(2+)</name>
        <dbReference type="ChEBI" id="CHEBI:29105"/>
        <label>2</label>
    </ligand>
</feature>
<evidence type="ECO:0000256" key="5">
    <source>
        <dbReference type="ARBA" id="ARBA00022723"/>
    </source>
</evidence>
<dbReference type="GO" id="GO:0004046">
    <property type="term" value="F:aminoacylase activity"/>
    <property type="evidence" value="ECO:0007669"/>
    <property type="project" value="UniProtKB-EC"/>
</dbReference>
<feature type="binding site" evidence="10">
    <location>
        <position position="118"/>
    </location>
    <ligand>
        <name>Zn(2+)</name>
        <dbReference type="ChEBI" id="CHEBI:29105"/>
        <label>1</label>
    </ligand>
</feature>
<keyword evidence="12" id="KW-1185">Reference proteome</keyword>
<feature type="binding site" evidence="10">
    <location>
        <position position="180"/>
    </location>
    <ligand>
        <name>Zn(2+)</name>
        <dbReference type="ChEBI" id="CHEBI:29105"/>
        <label>1</label>
    </ligand>
</feature>